<dbReference type="Proteomes" id="UP001340816">
    <property type="component" value="Chromosome"/>
</dbReference>
<evidence type="ECO:0000259" key="13">
    <source>
        <dbReference type="Pfam" id="PF13490"/>
    </source>
</evidence>
<evidence type="ECO:0000256" key="10">
    <source>
        <dbReference type="ARBA" id="ARBA00030803"/>
    </source>
</evidence>
<protein>
    <recommendedName>
        <fullName evidence="10">Regulator of SigK</fullName>
    </recommendedName>
    <alternativeName>
        <fullName evidence="9">Sigma-K anti-sigma factor RskA</fullName>
    </alternativeName>
</protein>
<dbReference type="RefSeq" id="WP_326732675.1">
    <property type="nucleotide sequence ID" value="NZ_CP108134.1"/>
</dbReference>
<evidence type="ECO:0000256" key="6">
    <source>
        <dbReference type="ARBA" id="ARBA00023015"/>
    </source>
</evidence>
<dbReference type="Gene3D" id="1.10.10.1320">
    <property type="entry name" value="Anti-sigma factor, zinc-finger domain"/>
    <property type="match status" value="1"/>
</dbReference>
<feature type="transmembrane region" description="Helical" evidence="11">
    <location>
        <begin position="95"/>
        <end position="117"/>
    </location>
</feature>
<dbReference type="PANTHER" id="PTHR37461:SF1">
    <property type="entry name" value="ANTI-SIGMA-K FACTOR RSKA"/>
    <property type="match status" value="1"/>
</dbReference>
<accession>A0ABZ1HSI6</accession>
<evidence type="ECO:0000256" key="3">
    <source>
        <dbReference type="ARBA" id="ARBA00022475"/>
    </source>
</evidence>
<evidence type="ECO:0000256" key="11">
    <source>
        <dbReference type="SAM" id="Phobius"/>
    </source>
</evidence>
<sequence>MTTTDLHQLTGAYALHALSDEESVAFERHLPGCEACAQETAELSATAARLGLAVATAPRPVLREQVLRRITAVRQETPGRHAQALPLRARLRARVLSRWALAACLAAATALGGTAVWQHQRAEDARDQARRTEQAADEVAAVLAAPDARTRAAKLADGATGTVVVSRSRDKAVFVASGMARPPGGKVYQLWFNDGETMRSAGLMDPHRSDQAVLMQGTVDKASGMGITVEPGGGSKQPTSAPLALMTFPG</sequence>
<evidence type="ECO:0000256" key="7">
    <source>
        <dbReference type="ARBA" id="ARBA00023136"/>
    </source>
</evidence>
<feature type="domain" description="Anti-sigma K factor RskA C-terminal" evidence="12">
    <location>
        <begin position="101"/>
        <end position="242"/>
    </location>
</feature>
<dbReference type="EMBL" id="CP109135">
    <property type="protein sequence ID" value="WSD21009.1"/>
    <property type="molecule type" value="Genomic_DNA"/>
</dbReference>
<evidence type="ECO:0000256" key="9">
    <source>
        <dbReference type="ARBA" id="ARBA00029829"/>
    </source>
</evidence>
<gene>
    <name evidence="14" type="ORF">OHB35_51525</name>
</gene>
<dbReference type="GeneID" id="93925400"/>
<dbReference type="PANTHER" id="PTHR37461">
    <property type="entry name" value="ANTI-SIGMA-K FACTOR RSKA"/>
    <property type="match status" value="1"/>
</dbReference>
<evidence type="ECO:0000256" key="2">
    <source>
        <dbReference type="ARBA" id="ARBA00004236"/>
    </source>
</evidence>
<dbReference type="InterPro" id="IPR018764">
    <property type="entry name" value="RskA_C"/>
</dbReference>
<dbReference type="Pfam" id="PF10099">
    <property type="entry name" value="RskA_C"/>
    <property type="match status" value="1"/>
</dbReference>
<dbReference type="Pfam" id="PF13490">
    <property type="entry name" value="zf-HC2"/>
    <property type="match status" value="1"/>
</dbReference>
<keyword evidence="6" id="KW-0805">Transcription regulation</keyword>
<evidence type="ECO:0000313" key="15">
    <source>
        <dbReference type="Proteomes" id="UP001340816"/>
    </source>
</evidence>
<keyword evidence="4 11" id="KW-0812">Transmembrane</keyword>
<keyword evidence="5 11" id="KW-1133">Transmembrane helix</keyword>
<keyword evidence="8" id="KW-0804">Transcription</keyword>
<dbReference type="InterPro" id="IPR051474">
    <property type="entry name" value="Anti-sigma-K/W_factor"/>
</dbReference>
<keyword evidence="7 11" id="KW-0472">Membrane</keyword>
<evidence type="ECO:0000256" key="4">
    <source>
        <dbReference type="ARBA" id="ARBA00022692"/>
    </source>
</evidence>
<evidence type="ECO:0000256" key="8">
    <source>
        <dbReference type="ARBA" id="ARBA00023163"/>
    </source>
</evidence>
<evidence type="ECO:0000256" key="1">
    <source>
        <dbReference type="ARBA" id="ARBA00004167"/>
    </source>
</evidence>
<evidence type="ECO:0000313" key="14">
    <source>
        <dbReference type="EMBL" id="WSD21009.1"/>
    </source>
</evidence>
<keyword evidence="15" id="KW-1185">Reference proteome</keyword>
<dbReference type="InterPro" id="IPR041916">
    <property type="entry name" value="Anti_sigma_zinc_sf"/>
</dbReference>
<reference evidence="14 15" key="1">
    <citation type="submission" date="2022-10" db="EMBL/GenBank/DDBJ databases">
        <title>The complete genomes of actinobacterial strains from the NBC collection.</title>
        <authorList>
            <person name="Joergensen T.S."/>
            <person name="Alvarez Arevalo M."/>
            <person name="Sterndorff E.B."/>
            <person name="Faurdal D."/>
            <person name="Vuksanovic O."/>
            <person name="Mourched A.-S."/>
            <person name="Charusanti P."/>
            <person name="Shaw S."/>
            <person name="Blin K."/>
            <person name="Weber T."/>
        </authorList>
    </citation>
    <scope>NUCLEOTIDE SEQUENCE [LARGE SCALE GENOMIC DNA]</scope>
    <source>
        <strain evidence="14 15">NBC 01752</strain>
    </source>
</reference>
<evidence type="ECO:0000256" key="5">
    <source>
        <dbReference type="ARBA" id="ARBA00022989"/>
    </source>
</evidence>
<evidence type="ECO:0000259" key="12">
    <source>
        <dbReference type="Pfam" id="PF10099"/>
    </source>
</evidence>
<keyword evidence="3" id="KW-1003">Cell membrane</keyword>
<name>A0ABZ1HSI6_STRPH</name>
<feature type="domain" description="Putative zinc-finger" evidence="13">
    <location>
        <begin position="6"/>
        <end position="37"/>
    </location>
</feature>
<organism evidence="14 15">
    <name type="scientific">Streptomyces phaeochromogenes</name>
    <dbReference type="NCBI Taxonomy" id="1923"/>
    <lineage>
        <taxon>Bacteria</taxon>
        <taxon>Bacillati</taxon>
        <taxon>Actinomycetota</taxon>
        <taxon>Actinomycetes</taxon>
        <taxon>Kitasatosporales</taxon>
        <taxon>Streptomycetaceae</taxon>
        <taxon>Streptomyces</taxon>
        <taxon>Streptomyces phaeochromogenes group</taxon>
    </lineage>
</organism>
<comment type="subcellular location">
    <subcellularLocation>
        <location evidence="2">Cell membrane</location>
    </subcellularLocation>
    <subcellularLocation>
        <location evidence="1">Membrane</location>
        <topology evidence="1">Single-pass membrane protein</topology>
    </subcellularLocation>
</comment>
<dbReference type="InterPro" id="IPR027383">
    <property type="entry name" value="Znf_put"/>
</dbReference>
<proteinExistence type="predicted"/>